<keyword evidence="1" id="KW-1003">Cell membrane</keyword>
<reference evidence="3" key="1">
    <citation type="journal article" date="2019" name="Int. J. Syst. Evol. Microbiol.">
        <title>The Global Catalogue of Microorganisms (GCM) 10K type strain sequencing project: providing services to taxonomists for standard genome sequencing and annotation.</title>
        <authorList>
            <consortium name="The Broad Institute Genomics Platform"/>
            <consortium name="The Broad Institute Genome Sequencing Center for Infectious Disease"/>
            <person name="Wu L."/>
            <person name="Ma J."/>
        </authorList>
    </citation>
    <scope>NUCLEOTIDE SEQUENCE [LARGE SCALE GENOMIC DNA]</scope>
    <source>
        <strain evidence="3">JCM 3338</strain>
    </source>
</reference>
<feature type="transmembrane region" description="Helical" evidence="1">
    <location>
        <begin position="112"/>
        <end position="133"/>
    </location>
</feature>
<keyword evidence="1" id="KW-0812">Transmembrane</keyword>
<feature type="transmembrane region" description="Helical" evidence="1">
    <location>
        <begin position="28"/>
        <end position="47"/>
    </location>
</feature>
<feature type="transmembrane region" description="Helical" evidence="1">
    <location>
        <begin position="184"/>
        <end position="206"/>
    </location>
</feature>
<comment type="subcellular location">
    <subcellularLocation>
        <location evidence="1">Cell membrane</location>
        <topology evidence="1">Multi-pass membrane protein</topology>
    </subcellularLocation>
</comment>
<dbReference type="RefSeq" id="WP_376880473.1">
    <property type="nucleotide sequence ID" value="NZ_JBHUHP010000030.1"/>
</dbReference>
<keyword evidence="1" id="KW-0560">Oxidoreductase</keyword>
<evidence type="ECO:0000256" key="1">
    <source>
        <dbReference type="HAMAP-Rule" id="MF_02093"/>
    </source>
</evidence>
<dbReference type="EC" id="1.13.11.63" evidence="1"/>
<comment type="function">
    <text evidence="1">Catalyzes the cleavage of beta-carotene at its central double bond (15,15') to yield two molecules of all-trans-retinal.</text>
</comment>
<keyword evidence="1" id="KW-0408">Iron</keyword>
<keyword evidence="1" id="KW-0223">Dioxygenase</keyword>
<feature type="binding site" evidence="1">
    <location>
        <position position="244"/>
    </location>
    <ligand>
        <name>Fe cation</name>
        <dbReference type="ChEBI" id="CHEBI:24875"/>
    </ligand>
</feature>
<keyword evidence="1" id="KW-0479">Metal-binding</keyword>
<dbReference type="HAMAP" id="MF_02093">
    <property type="entry name" value="Beta_carotene_diox"/>
    <property type="match status" value="1"/>
</dbReference>
<comment type="cofactor">
    <cofactor evidence="1">
        <name>Fe(2+)</name>
        <dbReference type="ChEBI" id="CHEBI:29033"/>
    </cofactor>
</comment>
<feature type="transmembrane region" description="Helical" evidence="1">
    <location>
        <begin position="275"/>
        <end position="296"/>
    </location>
</feature>
<dbReference type="NCBIfam" id="TIGR03753">
    <property type="entry name" value="blh_monoox"/>
    <property type="match status" value="1"/>
</dbReference>
<comment type="catalytic activity">
    <reaction evidence="1">
        <text>all-trans-beta-carotene + O2 = 2 all-trans-retinal</text>
        <dbReference type="Rhea" id="RHEA:32887"/>
        <dbReference type="ChEBI" id="CHEBI:15379"/>
        <dbReference type="ChEBI" id="CHEBI:17579"/>
        <dbReference type="ChEBI" id="CHEBI:17898"/>
        <dbReference type="EC" id="1.13.11.63"/>
    </reaction>
</comment>
<dbReference type="Pfam" id="PF15461">
    <property type="entry name" value="BCD"/>
    <property type="match status" value="1"/>
</dbReference>
<feature type="transmembrane region" description="Helical" evidence="1">
    <location>
        <begin position="145"/>
        <end position="164"/>
    </location>
</feature>
<comment type="similarity">
    <text evidence="1">Belongs to the Brp/Blh beta-carotene diooxygenase family.</text>
</comment>
<name>A0ABW4XH46_9ACTN</name>
<evidence type="ECO:0000313" key="2">
    <source>
        <dbReference type="EMBL" id="MFD2094064.1"/>
    </source>
</evidence>
<feature type="binding site" evidence="1">
    <location>
        <position position="124"/>
    </location>
    <ligand>
        <name>Fe cation</name>
        <dbReference type="ChEBI" id="CHEBI:24875"/>
    </ligand>
</feature>
<evidence type="ECO:0000313" key="3">
    <source>
        <dbReference type="Proteomes" id="UP001597402"/>
    </source>
</evidence>
<dbReference type="Proteomes" id="UP001597402">
    <property type="component" value="Unassembled WGS sequence"/>
</dbReference>
<feature type="binding site" evidence="1">
    <location>
        <position position="248"/>
    </location>
    <ligand>
        <name>Fe cation</name>
        <dbReference type="ChEBI" id="CHEBI:24875"/>
    </ligand>
</feature>
<comment type="caution">
    <text evidence="2">The sequence shown here is derived from an EMBL/GenBank/DDBJ whole genome shotgun (WGS) entry which is preliminary data.</text>
</comment>
<proteinExistence type="inferred from homology"/>
<gene>
    <name evidence="2" type="ORF">ACFSHS_21060</name>
</gene>
<feature type="transmembrane region" description="Helical" evidence="1">
    <location>
        <begin position="308"/>
        <end position="325"/>
    </location>
</feature>
<accession>A0ABW4XH46</accession>
<protein>
    <recommendedName>
        <fullName evidence="1">Probable beta-carotene 15,15'-dioxygenase</fullName>
        <ecNumber evidence="1">1.13.11.63</ecNumber>
    </recommendedName>
</protein>
<dbReference type="InterPro" id="IPR022270">
    <property type="entry name" value="Blh_diox"/>
</dbReference>
<keyword evidence="1" id="KW-0472">Membrane</keyword>
<keyword evidence="3" id="KW-1185">Reference proteome</keyword>
<keyword evidence="1" id="KW-1133">Transmembrane helix</keyword>
<feature type="binding site" evidence="1">
    <location>
        <position position="69"/>
    </location>
    <ligand>
        <name>Fe cation</name>
        <dbReference type="ChEBI" id="CHEBI:24875"/>
    </ligand>
</feature>
<sequence>MPERSTAADAGPEAVGGVGDRFAAPARAATRLSLALAGAVLAVELVVPGGWGAASWTVLVAGLLLGLPHGAVDHLVPAWRLGWRPARLASFGLGYAALAAVAYLVFRAAPGPSLAVFVLLSVWHFGSGETAFADLRAGRPVRPRPAASLILGAVVLLVPLLRGLDAPAGDVAALTAAVAPGWGGPPGAGTSVVLVASVGAAAVLAATRARRRRWLEAVDVAVLTALAVVVPPLAAFGVYFGAWHSLRHVARVVAEDPANAAELAAGVLGRPMRRFALVAAGPTGAVGVVLVCLWSWAGGWRGLVATDLPLLAALTVPHVLVVAWSDRATVDQAGSRRMGTCGMPSST</sequence>
<feature type="transmembrane region" description="Helical" evidence="1">
    <location>
        <begin position="218"/>
        <end position="242"/>
    </location>
</feature>
<organism evidence="2 3">
    <name type="scientific">Blastococcus deserti</name>
    <dbReference type="NCBI Taxonomy" id="2259033"/>
    <lineage>
        <taxon>Bacteria</taxon>
        <taxon>Bacillati</taxon>
        <taxon>Actinomycetota</taxon>
        <taxon>Actinomycetes</taxon>
        <taxon>Geodermatophilales</taxon>
        <taxon>Geodermatophilaceae</taxon>
        <taxon>Blastococcus</taxon>
    </lineage>
</organism>
<dbReference type="EMBL" id="JBHUHP010000030">
    <property type="protein sequence ID" value="MFD2094064.1"/>
    <property type="molecule type" value="Genomic_DNA"/>
</dbReference>